<keyword evidence="5" id="KW-1185">Reference proteome</keyword>
<evidence type="ECO:0000313" key="4">
    <source>
        <dbReference type="EMBL" id="SNX83460.1"/>
    </source>
</evidence>
<evidence type="ECO:0000259" key="3">
    <source>
        <dbReference type="SMART" id="SM01042"/>
    </source>
</evidence>
<gene>
    <name evidence="4" type="ORF">MEPE_02167</name>
</gene>
<dbReference type="InterPro" id="IPR040202">
    <property type="entry name" value="Brl1/Brr6"/>
</dbReference>
<dbReference type="PANTHER" id="PTHR28136">
    <property type="entry name" value="NUCLEUS EXPORT PROTEIN BRR6"/>
    <property type="match status" value="1"/>
</dbReference>
<feature type="domain" description="Brl1/Brr6" evidence="3">
    <location>
        <begin position="245"/>
        <end position="407"/>
    </location>
</feature>
<dbReference type="Pfam" id="PF10104">
    <property type="entry name" value="Brr6_like_C_C"/>
    <property type="match status" value="2"/>
</dbReference>
<evidence type="ECO:0000313" key="5">
    <source>
        <dbReference type="Proteomes" id="UP001294444"/>
    </source>
</evidence>
<feature type="region of interest" description="Disordered" evidence="1">
    <location>
        <begin position="469"/>
        <end position="494"/>
    </location>
</feature>
<dbReference type="GO" id="GO:0031965">
    <property type="term" value="C:nuclear membrane"/>
    <property type="evidence" value="ECO:0007669"/>
    <property type="project" value="InterPro"/>
</dbReference>
<dbReference type="GO" id="GO:0055088">
    <property type="term" value="P:lipid homeostasis"/>
    <property type="evidence" value="ECO:0007669"/>
    <property type="project" value="InterPro"/>
</dbReference>
<dbReference type="EMBL" id="OAPG01000003">
    <property type="protein sequence ID" value="SNX83460.1"/>
    <property type="molecule type" value="Genomic_DNA"/>
</dbReference>
<feature type="region of interest" description="Disordered" evidence="1">
    <location>
        <begin position="132"/>
        <end position="204"/>
    </location>
</feature>
<proteinExistence type="predicted"/>
<dbReference type="InterPro" id="IPR018767">
    <property type="entry name" value="Brl1/Brr6_dom"/>
</dbReference>
<feature type="region of interest" description="Disordered" evidence="1">
    <location>
        <begin position="1"/>
        <end position="20"/>
    </location>
</feature>
<feature type="compositionally biased region" description="Acidic residues" evidence="1">
    <location>
        <begin position="184"/>
        <end position="198"/>
    </location>
</feature>
<feature type="transmembrane region" description="Helical" evidence="2">
    <location>
        <begin position="386"/>
        <end position="406"/>
    </location>
</feature>
<comment type="caution">
    <text evidence="4">The sequence shown here is derived from an EMBL/GenBank/DDBJ whole genome shotgun (WGS) entry which is preliminary data.</text>
</comment>
<feature type="compositionally biased region" description="Basic residues" evidence="1">
    <location>
        <begin position="141"/>
        <end position="157"/>
    </location>
</feature>
<feature type="region of interest" description="Disordered" evidence="1">
    <location>
        <begin position="414"/>
        <end position="445"/>
    </location>
</feature>
<dbReference type="AlphaFoldDB" id="A0AAJ5C497"/>
<feature type="compositionally biased region" description="Basic residues" evidence="1">
    <location>
        <begin position="485"/>
        <end position="494"/>
    </location>
</feature>
<keyword evidence="2" id="KW-1133">Transmembrane helix</keyword>
<reference evidence="4" key="1">
    <citation type="submission" date="2023-10" db="EMBL/GenBank/DDBJ databases">
        <authorList>
            <person name="Guldener U."/>
        </authorList>
    </citation>
    <scope>NUCLEOTIDE SEQUENCE</scope>
    <source>
        <strain evidence="4">Mp4</strain>
    </source>
</reference>
<feature type="compositionally biased region" description="Polar residues" evidence="1">
    <location>
        <begin position="414"/>
        <end position="430"/>
    </location>
</feature>
<organism evidence="4 5">
    <name type="scientific">Melanopsichium pennsylvanicum</name>
    <dbReference type="NCBI Taxonomy" id="63383"/>
    <lineage>
        <taxon>Eukaryota</taxon>
        <taxon>Fungi</taxon>
        <taxon>Dikarya</taxon>
        <taxon>Basidiomycota</taxon>
        <taxon>Ustilaginomycotina</taxon>
        <taxon>Ustilaginomycetes</taxon>
        <taxon>Ustilaginales</taxon>
        <taxon>Ustilaginaceae</taxon>
        <taxon>Melanopsichium</taxon>
    </lineage>
</organism>
<dbReference type="PANTHER" id="PTHR28136:SF1">
    <property type="entry name" value="NUCLEUS EXPORT PROTEIN BRL1"/>
    <property type="match status" value="1"/>
</dbReference>
<feature type="transmembrane region" description="Helical" evidence="2">
    <location>
        <begin position="245"/>
        <end position="266"/>
    </location>
</feature>
<accession>A0AAJ5C497</accession>
<dbReference type="GO" id="GO:0006998">
    <property type="term" value="P:nuclear envelope organization"/>
    <property type="evidence" value="ECO:0007669"/>
    <property type="project" value="InterPro"/>
</dbReference>
<sequence>MLWQRGTEAPMDTSLPGPPQRTYFARNTPAPDSLREVLTPLATLTAFLCSTREIASIFDTDRPQGWSTPPTTSQMPIDTDMTDVEMSSLTPPSHRAENLHARISNQNEELADDLMENADNLPRNISSKVALTESAAAPSQHVRRKRSVLSRKGKRLAHLQSREFRSASRESNTNDGDDKSEGNYDTDDNEEEDEEDDPRDTPSRIRSITKYAVNYILPNVISTIPHQPVTATHSAGNPMDKPELLLGYAQLIFNASILSTFLYLLYHIVRTVQRDVAEKVRAYEMGKSFVRKHKQARCDDLTFDVCLASSPIRSDTLAEITACTAAYTANRCGTDLQAPALASACKNWERCSARDPAVVGTARVTAETFAEILNGFVDSVSWKTMLFTLICFSIVVGATNSFLSFFRIKSQSHTQGSNQGLRPTQHSGPNPNVAPAPHAIMGGPDPSSTYSSGIAPFYHSQRPSYPPGPHYAYPAWQQFPPATPSRRRTRQEAS</sequence>
<protein>
    <submittedName>
        <fullName evidence="4">Related to BRL1 - essential nuclear envelope integral membrane protein</fullName>
    </submittedName>
</protein>
<keyword evidence="2" id="KW-0472">Membrane</keyword>
<keyword evidence="2" id="KW-0812">Transmembrane</keyword>
<evidence type="ECO:0000256" key="1">
    <source>
        <dbReference type="SAM" id="MobiDB-lite"/>
    </source>
</evidence>
<dbReference type="Proteomes" id="UP001294444">
    <property type="component" value="Unassembled WGS sequence"/>
</dbReference>
<name>A0AAJ5C497_9BASI</name>
<evidence type="ECO:0000256" key="2">
    <source>
        <dbReference type="SAM" id="Phobius"/>
    </source>
</evidence>
<dbReference type="SMART" id="SM01042">
    <property type="entry name" value="Brr6_like_C_C"/>
    <property type="match status" value="1"/>
</dbReference>